<accession>A0A6N2NC28</accession>
<gene>
    <name evidence="1" type="ORF">SVIM_LOCUS495188</name>
</gene>
<proteinExistence type="predicted"/>
<organism evidence="1">
    <name type="scientific">Salix viminalis</name>
    <name type="common">Common osier</name>
    <name type="synonym">Basket willow</name>
    <dbReference type="NCBI Taxonomy" id="40686"/>
    <lineage>
        <taxon>Eukaryota</taxon>
        <taxon>Viridiplantae</taxon>
        <taxon>Streptophyta</taxon>
        <taxon>Embryophyta</taxon>
        <taxon>Tracheophyta</taxon>
        <taxon>Spermatophyta</taxon>
        <taxon>Magnoliopsida</taxon>
        <taxon>eudicotyledons</taxon>
        <taxon>Gunneridae</taxon>
        <taxon>Pentapetalae</taxon>
        <taxon>rosids</taxon>
        <taxon>fabids</taxon>
        <taxon>Malpighiales</taxon>
        <taxon>Salicaceae</taxon>
        <taxon>Saliceae</taxon>
        <taxon>Salix</taxon>
    </lineage>
</organism>
<name>A0A6N2NC28_SALVM</name>
<sequence>MDLSPFIYYCHQNHENSSILRNRNEKGKNKYQERPLLSELGVAPEIQAALHDQDDGNQRLYQKYIKETCLEKKEPFHSQVLILLAKKCEGWGPDFPTTSFLPCGLASQVLVLEKSKHIDVVLE</sequence>
<dbReference type="AlphaFoldDB" id="A0A6N2NC28"/>
<protein>
    <submittedName>
        <fullName evidence="1">Uncharacterized protein</fullName>
    </submittedName>
</protein>
<evidence type="ECO:0000313" key="1">
    <source>
        <dbReference type="EMBL" id="VFU64640.1"/>
    </source>
</evidence>
<dbReference type="EMBL" id="CAADRP010002262">
    <property type="protein sequence ID" value="VFU64640.1"/>
    <property type="molecule type" value="Genomic_DNA"/>
</dbReference>
<reference evidence="1" key="1">
    <citation type="submission" date="2019-03" db="EMBL/GenBank/DDBJ databases">
        <authorList>
            <person name="Mank J."/>
            <person name="Almeida P."/>
        </authorList>
    </citation>
    <scope>NUCLEOTIDE SEQUENCE</scope>
    <source>
        <strain evidence="1">78183</strain>
    </source>
</reference>